<dbReference type="Proteomes" id="UP000198749">
    <property type="component" value="Unassembled WGS sequence"/>
</dbReference>
<dbReference type="GO" id="GO:0003700">
    <property type="term" value="F:DNA-binding transcription factor activity"/>
    <property type="evidence" value="ECO:0007669"/>
    <property type="project" value="InterPro"/>
</dbReference>
<dbReference type="Gene3D" id="3.40.190.290">
    <property type="match status" value="1"/>
</dbReference>
<name>A0A1H9J5T6_9GAMM</name>
<accession>A0A1H9J5T6</accession>
<dbReference type="InterPro" id="IPR036390">
    <property type="entry name" value="WH_DNA-bd_sf"/>
</dbReference>
<dbReference type="Pfam" id="PF00126">
    <property type="entry name" value="HTH_1"/>
    <property type="match status" value="1"/>
</dbReference>
<dbReference type="AlphaFoldDB" id="A0A1H9J5T6"/>
<keyword evidence="7" id="KW-1185">Reference proteome</keyword>
<organism evidence="6 7">
    <name type="scientific">Amphritea atlantica</name>
    <dbReference type="NCBI Taxonomy" id="355243"/>
    <lineage>
        <taxon>Bacteria</taxon>
        <taxon>Pseudomonadati</taxon>
        <taxon>Pseudomonadota</taxon>
        <taxon>Gammaproteobacteria</taxon>
        <taxon>Oceanospirillales</taxon>
        <taxon>Oceanospirillaceae</taxon>
        <taxon>Amphritea</taxon>
    </lineage>
</organism>
<evidence type="ECO:0000313" key="6">
    <source>
        <dbReference type="EMBL" id="SEQ82173.1"/>
    </source>
</evidence>
<evidence type="ECO:0000259" key="5">
    <source>
        <dbReference type="PROSITE" id="PS50931"/>
    </source>
</evidence>
<dbReference type="RefSeq" id="WP_091359641.1">
    <property type="nucleotide sequence ID" value="NZ_AP025284.1"/>
</dbReference>
<keyword evidence="3 6" id="KW-0238">DNA-binding</keyword>
<dbReference type="InterPro" id="IPR036388">
    <property type="entry name" value="WH-like_DNA-bd_sf"/>
</dbReference>
<proteinExistence type="inferred from homology"/>
<dbReference type="InterPro" id="IPR000847">
    <property type="entry name" value="LysR_HTH_N"/>
</dbReference>
<evidence type="ECO:0000256" key="2">
    <source>
        <dbReference type="ARBA" id="ARBA00023015"/>
    </source>
</evidence>
<evidence type="ECO:0000313" key="7">
    <source>
        <dbReference type="Proteomes" id="UP000198749"/>
    </source>
</evidence>
<reference evidence="7" key="1">
    <citation type="submission" date="2016-10" db="EMBL/GenBank/DDBJ databases">
        <authorList>
            <person name="Varghese N."/>
            <person name="Submissions S."/>
        </authorList>
    </citation>
    <scope>NUCLEOTIDE SEQUENCE [LARGE SCALE GENOMIC DNA]</scope>
    <source>
        <strain evidence="7">DSM 18887</strain>
    </source>
</reference>
<evidence type="ECO:0000256" key="3">
    <source>
        <dbReference type="ARBA" id="ARBA00023125"/>
    </source>
</evidence>
<evidence type="ECO:0000256" key="4">
    <source>
        <dbReference type="ARBA" id="ARBA00023163"/>
    </source>
</evidence>
<dbReference type="Pfam" id="PF03466">
    <property type="entry name" value="LysR_substrate"/>
    <property type="match status" value="1"/>
</dbReference>
<sequence>MKVTLEQWRMLKAVVEHGGFAHAAGVVHKSQSSIHHAIQKMELMLDVKLLEVKGRKAHLTDAGRLLLQRAEHLLESAANIDSLAASLNAGVEPEIAIAVDQVFPPEYIGNVLEQFSSEYPNTRIQLYETVLSGASEALNQGQVDLAIAGSGVSHFLAEPLFAVDFLAVAAPSHQVFKQYQQGQTLVVDDLINYRQLVTRDSALSKNVDSGWLQADERWTVSNIATATEMISRGMGFAWIPVTRMRRLLEQGLLLPIPLQNGGCRSEMLQLYYARQDQSGPGLKRLAELLHQCCDADNSNYSNIKSVFK</sequence>
<dbReference type="PANTHER" id="PTHR30126">
    <property type="entry name" value="HTH-TYPE TRANSCRIPTIONAL REGULATOR"/>
    <property type="match status" value="1"/>
</dbReference>
<dbReference type="EMBL" id="FOGB01000008">
    <property type="protein sequence ID" value="SEQ82173.1"/>
    <property type="molecule type" value="Genomic_DNA"/>
</dbReference>
<feature type="domain" description="HTH lysR-type" evidence="5">
    <location>
        <begin position="3"/>
        <end position="60"/>
    </location>
</feature>
<dbReference type="Gene3D" id="1.10.10.10">
    <property type="entry name" value="Winged helix-like DNA-binding domain superfamily/Winged helix DNA-binding domain"/>
    <property type="match status" value="1"/>
</dbReference>
<dbReference type="STRING" id="355243.SAMN03080615_02886"/>
<evidence type="ECO:0000256" key="1">
    <source>
        <dbReference type="ARBA" id="ARBA00009437"/>
    </source>
</evidence>
<dbReference type="GO" id="GO:0000976">
    <property type="term" value="F:transcription cis-regulatory region binding"/>
    <property type="evidence" value="ECO:0007669"/>
    <property type="project" value="TreeGrafter"/>
</dbReference>
<dbReference type="PANTHER" id="PTHR30126:SF88">
    <property type="entry name" value="TRANSCRIPTIONAL REGULATOR-RELATED"/>
    <property type="match status" value="1"/>
</dbReference>
<dbReference type="SUPFAM" id="SSF46785">
    <property type="entry name" value="Winged helix' DNA-binding domain"/>
    <property type="match status" value="1"/>
</dbReference>
<dbReference type="SUPFAM" id="SSF53850">
    <property type="entry name" value="Periplasmic binding protein-like II"/>
    <property type="match status" value="1"/>
</dbReference>
<keyword evidence="2" id="KW-0805">Transcription regulation</keyword>
<gene>
    <name evidence="6" type="ORF">SAMN03080615_02886</name>
</gene>
<dbReference type="OrthoDB" id="6988449at2"/>
<keyword evidence="4" id="KW-0804">Transcription</keyword>
<comment type="similarity">
    <text evidence="1">Belongs to the LysR transcriptional regulatory family.</text>
</comment>
<dbReference type="PROSITE" id="PS50931">
    <property type="entry name" value="HTH_LYSR"/>
    <property type="match status" value="1"/>
</dbReference>
<protein>
    <submittedName>
        <fullName evidence="6">DNA-binding transcriptional regulator, LysR family</fullName>
    </submittedName>
</protein>
<dbReference type="InterPro" id="IPR005119">
    <property type="entry name" value="LysR_subst-bd"/>
</dbReference>